<gene>
    <name evidence="2" type="ORF">DNK34_21580</name>
</gene>
<keyword evidence="2" id="KW-0255">Endonuclease</keyword>
<proteinExistence type="predicted"/>
<accession>A0ABY1Z1K7</accession>
<feature type="domain" description="Restriction endonuclease type I HsdR N-terminal" evidence="1">
    <location>
        <begin position="46"/>
        <end position="127"/>
    </location>
</feature>
<dbReference type="InterPro" id="IPR017035">
    <property type="entry name" value="UCP035009_HsdR_All3000-type"/>
</dbReference>
<dbReference type="Proteomes" id="UP000291334">
    <property type="component" value="Unassembled WGS sequence"/>
</dbReference>
<name>A0ABY1Z1K7_9GAMM</name>
<dbReference type="Pfam" id="PF04313">
    <property type="entry name" value="HSDR_N"/>
    <property type="match status" value="1"/>
</dbReference>
<evidence type="ECO:0000259" key="1">
    <source>
        <dbReference type="Pfam" id="PF04313"/>
    </source>
</evidence>
<keyword evidence="2" id="KW-0378">Hydrolase</keyword>
<keyword evidence="2" id="KW-0540">Nuclease</keyword>
<evidence type="ECO:0000313" key="2">
    <source>
        <dbReference type="EMBL" id="TBV01230.1"/>
    </source>
</evidence>
<reference evidence="2 3" key="1">
    <citation type="submission" date="2018-06" db="EMBL/GenBank/DDBJ databases">
        <title>Three novel Pseudomonas species isolated from symptomatic oak.</title>
        <authorList>
            <person name="Bueno-Gonzalez V."/>
            <person name="Brady C."/>
        </authorList>
    </citation>
    <scope>NUCLEOTIDE SEQUENCE [LARGE SCALE GENOMIC DNA]</scope>
    <source>
        <strain evidence="2 3">P26B</strain>
    </source>
</reference>
<dbReference type="RefSeq" id="WP_131176928.1">
    <property type="nucleotide sequence ID" value="NZ_QJUM01000032.1"/>
</dbReference>
<comment type="caution">
    <text evidence="2">The sequence shown here is derived from an EMBL/GenBank/DDBJ whole genome shotgun (WGS) entry which is preliminary data.</text>
</comment>
<dbReference type="GO" id="GO:0004519">
    <property type="term" value="F:endonuclease activity"/>
    <property type="evidence" value="ECO:0007669"/>
    <property type="project" value="UniProtKB-KW"/>
</dbReference>
<organism evidence="2 3">
    <name type="scientific">Phytopseudomonas dryadis</name>
    <dbReference type="NCBI Taxonomy" id="2487520"/>
    <lineage>
        <taxon>Bacteria</taxon>
        <taxon>Pseudomonadati</taxon>
        <taxon>Pseudomonadota</taxon>
        <taxon>Gammaproteobacteria</taxon>
        <taxon>Pseudomonadales</taxon>
        <taxon>Pseudomonadaceae</taxon>
        <taxon>Phytopseudomonas</taxon>
    </lineage>
</organism>
<evidence type="ECO:0000313" key="3">
    <source>
        <dbReference type="Proteomes" id="UP000291334"/>
    </source>
</evidence>
<dbReference type="PIRSF" id="PIRSF035009">
    <property type="entry name" value="UCP035009_HSDR_N"/>
    <property type="match status" value="1"/>
</dbReference>
<dbReference type="InterPro" id="IPR007409">
    <property type="entry name" value="Restrct_endonuc_type1_HsdR_N"/>
</dbReference>
<protein>
    <submittedName>
        <fullName evidence="2">Restriction endonuclease</fullName>
    </submittedName>
</protein>
<dbReference type="EMBL" id="QJUM01000032">
    <property type="protein sequence ID" value="TBV01230.1"/>
    <property type="molecule type" value="Genomic_DNA"/>
</dbReference>
<sequence>MEFEERLASLAAKIRQQKAAIQTEEATKTAFVMPFIQSVLGYDVFNPLEVVPEFTADVGTKKGEKVDYAILKDGEVQILIESKKIGEPLNINHASQLFRYFHVTSARISILTNGRVYKFFTDLDAPNKMDEKPFLELDLLDIDDHAIPELQKLTKSAFDVDSIISAAGELKYVGQIKRALAAQFSNPDDDFVRLFASRVYDGILTQKVREQFAQLTRKATSQFLSDQVNDRLKSAISGGSQTVIAAQPVQATGEASPTAVEEVEKDKVVTTAEEIEGYNIVKAIVRTEVDAKRIAARDTQSYFGVLLDDNNRKPIARLHFNRAQKYIGIFDADKNETRQPIETLDDIFTHAEALKATVRSYEDS</sequence>
<keyword evidence="3" id="KW-1185">Reference proteome</keyword>